<keyword evidence="1" id="KW-0732">Signal</keyword>
<evidence type="ECO:0008006" key="4">
    <source>
        <dbReference type="Google" id="ProtNLM"/>
    </source>
</evidence>
<organism evidence="2 3">
    <name type="scientific">Allosphingosinicella indica</name>
    <dbReference type="NCBI Taxonomy" id="941907"/>
    <lineage>
        <taxon>Bacteria</taxon>
        <taxon>Pseudomonadati</taxon>
        <taxon>Pseudomonadota</taxon>
        <taxon>Alphaproteobacteria</taxon>
        <taxon>Sphingomonadales</taxon>
        <taxon>Sphingomonadaceae</taxon>
        <taxon>Allosphingosinicella</taxon>
    </lineage>
</organism>
<keyword evidence="3" id="KW-1185">Reference proteome</keyword>
<reference evidence="3" key="1">
    <citation type="submission" date="2017-04" db="EMBL/GenBank/DDBJ databases">
        <authorList>
            <person name="Varghese N."/>
            <person name="Submissions S."/>
        </authorList>
    </citation>
    <scope>NUCLEOTIDE SEQUENCE [LARGE SCALE GENOMIC DNA]</scope>
    <source>
        <strain evidence="3">Dd16</strain>
    </source>
</reference>
<evidence type="ECO:0000313" key="3">
    <source>
        <dbReference type="Proteomes" id="UP000192934"/>
    </source>
</evidence>
<dbReference type="Gene3D" id="3.10.450.50">
    <property type="match status" value="1"/>
</dbReference>
<name>A0A1X7G7L8_9SPHN</name>
<protein>
    <recommendedName>
        <fullName evidence="4">Nuclear transport factor 2 family protein</fullName>
    </recommendedName>
</protein>
<feature type="signal peptide" evidence="1">
    <location>
        <begin position="1"/>
        <end position="20"/>
    </location>
</feature>
<dbReference type="SUPFAM" id="SSF54427">
    <property type="entry name" value="NTF2-like"/>
    <property type="match status" value="2"/>
</dbReference>
<evidence type="ECO:0000256" key="1">
    <source>
        <dbReference type="SAM" id="SignalP"/>
    </source>
</evidence>
<dbReference type="OrthoDB" id="7201546at2"/>
<dbReference type="STRING" id="941907.SAMN06295910_1310"/>
<gene>
    <name evidence="2" type="ORF">SAMN06295910_1310</name>
</gene>
<feature type="chain" id="PRO_5013072727" description="Nuclear transport factor 2 family protein" evidence="1">
    <location>
        <begin position="21"/>
        <end position="279"/>
    </location>
</feature>
<dbReference type="EMBL" id="LT840185">
    <property type="protein sequence ID" value="SMF65465.1"/>
    <property type="molecule type" value="Genomic_DNA"/>
</dbReference>
<dbReference type="Proteomes" id="UP000192934">
    <property type="component" value="Chromosome I"/>
</dbReference>
<sequence length="279" mass="29015">MKRMIATALAMVMGPPAAGAGPAQPVVEAEAAFARAVAARGTRDGFIDFAAPDAIMFADKPVPARGFIASWPDDPEDAPPLDWWPDFAGIARSGDFGFSTGPATSPVRYMTVWQKQPDGQWKWIYDGGANLPAPAAGGKPKTIRFLPAATAEAGSAARAMAEIGAVETKLATDAATDAPAAYRALIAEGGVLAGTLAWAEPGGQADEIARRGATMTLQPLGGSASSAGDMAFTYGSAGWTEGAHSRRGHYARVWQRSPAGWRLAMEALIAPRPRPQPAE</sequence>
<dbReference type="RefSeq" id="WP_157123730.1">
    <property type="nucleotide sequence ID" value="NZ_LT840185.1"/>
</dbReference>
<accession>A0A1X7G7L8</accession>
<proteinExistence type="predicted"/>
<evidence type="ECO:0000313" key="2">
    <source>
        <dbReference type="EMBL" id="SMF65465.1"/>
    </source>
</evidence>
<dbReference type="AlphaFoldDB" id="A0A1X7G7L8"/>
<dbReference type="InterPro" id="IPR032710">
    <property type="entry name" value="NTF2-like_dom_sf"/>
</dbReference>